<dbReference type="SUPFAM" id="SSF47090">
    <property type="entry name" value="PGBD-like"/>
    <property type="match status" value="1"/>
</dbReference>
<feature type="domain" description="Peptidoglycan binding-like" evidence="1">
    <location>
        <begin position="10"/>
        <end position="65"/>
    </location>
</feature>
<dbReference type="InterPro" id="IPR036366">
    <property type="entry name" value="PGBDSf"/>
</dbReference>
<dbReference type="KEGG" id="bmj:BMULJ_03672"/>
<accession>A0A0H3KKJ9</accession>
<dbReference type="EMBL" id="AP009386">
    <property type="protein sequence ID" value="BAG45544.1"/>
    <property type="molecule type" value="Genomic_DNA"/>
</dbReference>
<dbReference type="InterPro" id="IPR036365">
    <property type="entry name" value="PGBD-like_sf"/>
</dbReference>
<dbReference type="RefSeq" id="WP_012217421.1">
    <property type="nucleotide sequence ID" value="NC_010086.1"/>
</dbReference>
<dbReference type="STRING" id="395019.BMULJ_03672"/>
<dbReference type="KEGG" id="bmu:Bmul_4844"/>
<protein>
    <submittedName>
        <fullName evidence="3">Bacteriophage-encoded peptidoglycan-binding protein</fullName>
    </submittedName>
</protein>
<sequence>MYKTLHLGDRGADVAYLQRQLVAAGARIDADAIYGSATRGAVVAFQASHGLVADGIAGPKTWAALAAGRRDPRHLTDADLQCAADRLQADLAAVRAVNEVESRGAGFLPDGRPVILFERHVMYRQLAAAGLDADALAAKYPGVVNPKRGGYAGGAAEYARLASASQISAACALEAASWGAFQIMGFHWNALGYPDVFAFVDAMKISEAEQLEAFVRFILGDKALLAALRGRKWAKFAELYNGEAYAENLYDVKLERAFDRYSRVAA</sequence>
<dbReference type="InterPro" id="IPR002477">
    <property type="entry name" value="Peptidoglycan-bd-like"/>
</dbReference>
<evidence type="ECO:0000313" key="4">
    <source>
        <dbReference type="Proteomes" id="UP000008815"/>
    </source>
</evidence>
<dbReference type="Pfam" id="PF01471">
    <property type="entry name" value="PG_binding_1"/>
    <property type="match status" value="1"/>
</dbReference>
<gene>
    <name evidence="3" type="ordered locus">BMULJ_03672</name>
</gene>
<organism evidence="3 4">
    <name type="scientific">Burkholderia multivorans (strain ATCC 17616 / 249)</name>
    <dbReference type="NCBI Taxonomy" id="395019"/>
    <lineage>
        <taxon>Bacteria</taxon>
        <taxon>Pseudomonadati</taxon>
        <taxon>Pseudomonadota</taxon>
        <taxon>Betaproteobacteria</taxon>
        <taxon>Burkholderiales</taxon>
        <taxon>Burkholderiaceae</taxon>
        <taxon>Burkholderia</taxon>
        <taxon>Burkholderia cepacia complex</taxon>
    </lineage>
</organism>
<dbReference type="Pfam" id="PF11860">
    <property type="entry name" value="Muramidase"/>
    <property type="match status" value="1"/>
</dbReference>
<dbReference type="Gene3D" id="1.10.101.10">
    <property type="entry name" value="PGBD-like superfamily/PGBD"/>
    <property type="match status" value="1"/>
</dbReference>
<evidence type="ECO:0000259" key="2">
    <source>
        <dbReference type="Pfam" id="PF11860"/>
    </source>
</evidence>
<dbReference type="AlphaFoldDB" id="A0A0H3KKJ9"/>
<reference evidence="3 4" key="1">
    <citation type="submission" date="2007-04" db="EMBL/GenBank/DDBJ databases">
        <title>Complete genome sequence of Burkholderia multivorans ATCC 17616.</title>
        <authorList>
            <person name="Ohtsubo Y."/>
            <person name="Yamashita A."/>
            <person name="Kurokawa K."/>
            <person name="Takami H."/>
            <person name="Yuhara S."/>
            <person name="Nishiyama E."/>
            <person name="Endo R."/>
            <person name="Miyazaki R."/>
            <person name="Ono A."/>
            <person name="Yano K."/>
            <person name="Ito M."/>
            <person name="Sota M."/>
            <person name="Yuji N."/>
            <person name="Hattori M."/>
            <person name="Tsuda M."/>
        </authorList>
    </citation>
    <scope>NUCLEOTIDE SEQUENCE [LARGE SCALE GENOMIC DNA]</scope>
    <source>
        <strain evidence="4">ATCC 17616 / 249</strain>
    </source>
</reference>
<proteinExistence type="predicted"/>
<feature type="domain" description="N-acetylmuramidase" evidence="2">
    <location>
        <begin position="90"/>
        <end position="261"/>
    </location>
</feature>
<dbReference type="InterPro" id="IPR024408">
    <property type="entry name" value="Muramidase"/>
</dbReference>
<dbReference type="Proteomes" id="UP000008815">
    <property type="component" value="Chromosome 2"/>
</dbReference>
<keyword evidence="4" id="KW-1185">Reference proteome</keyword>
<dbReference type="HOGENOM" id="CLU_057859_1_0_4"/>
<evidence type="ECO:0000259" key="1">
    <source>
        <dbReference type="Pfam" id="PF01471"/>
    </source>
</evidence>
<dbReference type="eggNOG" id="COG3409">
    <property type="taxonomic scope" value="Bacteria"/>
</dbReference>
<evidence type="ECO:0000313" key="3">
    <source>
        <dbReference type="EMBL" id="BAG45544.1"/>
    </source>
</evidence>
<name>A0A0H3KKJ9_BURM1</name>